<evidence type="ECO:0000256" key="1">
    <source>
        <dbReference type="ARBA" id="ARBA00022723"/>
    </source>
</evidence>
<dbReference type="InterPro" id="IPR004360">
    <property type="entry name" value="Glyas_Fos-R_dOase_dom"/>
</dbReference>
<dbReference type="GO" id="GO:0004493">
    <property type="term" value="F:methylmalonyl-CoA epimerase activity"/>
    <property type="evidence" value="ECO:0007669"/>
    <property type="project" value="TreeGrafter"/>
</dbReference>
<comment type="caution">
    <text evidence="3">The sequence shown here is derived from an EMBL/GenBank/DDBJ whole genome shotgun (WGS) entry which is preliminary data.</text>
</comment>
<accession>A0AA35WE81</accession>
<evidence type="ECO:0000259" key="2">
    <source>
        <dbReference type="PROSITE" id="PS51819"/>
    </source>
</evidence>
<dbReference type="EMBL" id="CASHTH010001687">
    <property type="protein sequence ID" value="CAI8018158.1"/>
    <property type="molecule type" value="Genomic_DNA"/>
</dbReference>
<dbReference type="AlphaFoldDB" id="A0AA35WE81"/>
<gene>
    <name evidence="3" type="ORF">GBAR_LOCUS10979</name>
</gene>
<name>A0AA35WE81_GEOBA</name>
<evidence type="ECO:0000313" key="3">
    <source>
        <dbReference type="EMBL" id="CAI8018158.1"/>
    </source>
</evidence>
<evidence type="ECO:0000313" key="4">
    <source>
        <dbReference type="Proteomes" id="UP001174909"/>
    </source>
</evidence>
<dbReference type="CDD" id="cd06587">
    <property type="entry name" value="VOC"/>
    <property type="match status" value="1"/>
</dbReference>
<dbReference type="InterPro" id="IPR051785">
    <property type="entry name" value="MMCE/EMCE_epimerase"/>
</dbReference>
<dbReference type="GO" id="GO:0046491">
    <property type="term" value="P:L-methylmalonyl-CoA metabolic process"/>
    <property type="evidence" value="ECO:0007669"/>
    <property type="project" value="TreeGrafter"/>
</dbReference>
<dbReference type="GO" id="GO:0046872">
    <property type="term" value="F:metal ion binding"/>
    <property type="evidence" value="ECO:0007669"/>
    <property type="project" value="UniProtKB-KW"/>
</dbReference>
<sequence>MAFSLNHVHLKTPDPKATADWYVQNLGATVTSEAANGGFRLDLHGLPLNVTDHIVTQTHPQNYGFEHIAIDTTDIEGTVEDLKNGGATVLEETTVGGGRRVMFFEGPQGIILEVLEVIDG</sequence>
<dbReference type="PROSITE" id="PS51819">
    <property type="entry name" value="VOC"/>
    <property type="match status" value="1"/>
</dbReference>
<feature type="domain" description="VOC" evidence="2">
    <location>
        <begin position="4"/>
        <end position="117"/>
    </location>
</feature>
<reference evidence="3" key="1">
    <citation type="submission" date="2023-03" db="EMBL/GenBank/DDBJ databases">
        <authorList>
            <person name="Steffen K."/>
            <person name="Cardenas P."/>
        </authorList>
    </citation>
    <scope>NUCLEOTIDE SEQUENCE</scope>
</reference>
<keyword evidence="4" id="KW-1185">Reference proteome</keyword>
<dbReference type="Gene3D" id="3.10.180.10">
    <property type="entry name" value="2,3-Dihydroxybiphenyl 1,2-Dioxygenase, domain 1"/>
    <property type="match status" value="1"/>
</dbReference>
<dbReference type="Proteomes" id="UP001174909">
    <property type="component" value="Unassembled WGS sequence"/>
</dbReference>
<dbReference type="PANTHER" id="PTHR43048">
    <property type="entry name" value="METHYLMALONYL-COA EPIMERASE"/>
    <property type="match status" value="1"/>
</dbReference>
<dbReference type="SUPFAM" id="SSF54593">
    <property type="entry name" value="Glyoxalase/Bleomycin resistance protein/Dihydroxybiphenyl dioxygenase"/>
    <property type="match status" value="1"/>
</dbReference>
<proteinExistence type="predicted"/>
<protein>
    <recommendedName>
        <fullName evidence="2">VOC domain-containing protein</fullName>
    </recommendedName>
</protein>
<dbReference type="InterPro" id="IPR029068">
    <property type="entry name" value="Glyas_Bleomycin-R_OHBP_Dase"/>
</dbReference>
<dbReference type="Pfam" id="PF00903">
    <property type="entry name" value="Glyoxalase"/>
    <property type="match status" value="1"/>
</dbReference>
<dbReference type="PANTHER" id="PTHR43048:SF5">
    <property type="entry name" value="BLR5325 PROTEIN"/>
    <property type="match status" value="1"/>
</dbReference>
<keyword evidence="1" id="KW-0479">Metal-binding</keyword>
<dbReference type="InterPro" id="IPR037523">
    <property type="entry name" value="VOC_core"/>
</dbReference>
<organism evidence="3 4">
    <name type="scientific">Geodia barretti</name>
    <name type="common">Barrett's horny sponge</name>
    <dbReference type="NCBI Taxonomy" id="519541"/>
    <lineage>
        <taxon>Eukaryota</taxon>
        <taxon>Metazoa</taxon>
        <taxon>Porifera</taxon>
        <taxon>Demospongiae</taxon>
        <taxon>Heteroscleromorpha</taxon>
        <taxon>Tetractinellida</taxon>
        <taxon>Astrophorina</taxon>
        <taxon>Geodiidae</taxon>
        <taxon>Geodia</taxon>
    </lineage>
</organism>